<sequence>MDGITGSSRKDSNARIVHSEKRRRELDPLDSIPHLSCAKNVGTCASSVTSPLSPAHESRISSLSYVNVKVYALGMKSRLACLQYLFEFLQAVRRGMWYLSVSLSVSS</sequence>
<proteinExistence type="predicted"/>
<protein>
    <submittedName>
        <fullName evidence="2">Uncharacterized protein</fullName>
    </submittedName>
</protein>
<feature type="compositionally biased region" description="Basic and acidic residues" evidence="1">
    <location>
        <begin position="8"/>
        <end position="24"/>
    </location>
</feature>
<reference evidence="3" key="1">
    <citation type="journal article" date="2007" name="Plant Cell">
        <title>Dothideomycete-plant interactions illuminated by genome sequencing and EST analysis of the wheat pathogen Stagonospora nodorum.</title>
        <authorList>
            <person name="Hane J.K."/>
            <person name="Lowe R.G."/>
            <person name="Solomon P.S."/>
            <person name="Tan K.C."/>
            <person name="Schoch C.L."/>
            <person name="Spatafora J.W."/>
            <person name="Crous P.W."/>
            <person name="Kodira C."/>
            <person name="Birren B.W."/>
            <person name="Galagan J.E."/>
            <person name="Torriani S.F."/>
            <person name="McDonald B.A."/>
            <person name="Oliver R.P."/>
        </authorList>
    </citation>
    <scope>NUCLEOTIDE SEQUENCE [LARGE SCALE GENOMIC DNA]</scope>
    <source>
        <strain evidence="3">SN15 / ATCC MYA-4574 / FGSC 10173</strain>
    </source>
</reference>
<name>Q0UWY0_PHANO</name>
<dbReference type="AlphaFoldDB" id="Q0UWY0"/>
<dbReference type="InParanoid" id="Q0UWY0"/>
<evidence type="ECO:0000256" key="1">
    <source>
        <dbReference type="SAM" id="MobiDB-lite"/>
    </source>
</evidence>
<organism evidence="2 3">
    <name type="scientific">Phaeosphaeria nodorum (strain SN15 / ATCC MYA-4574 / FGSC 10173)</name>
    <name type="common">Glume blotch fungus</name>
    <name type="synonym">Parastagonospora nodorum</name>
    <dbReference type="NCBI Taxonomy" id="321614"/>
    <lineage>
        <taxon>Eukaryota</taxon>
        <taxon>Fungi</taxon>
        <taxon>Dikarya</taxon>
        <taxon>Ascomycota</taxon>
        <taxon>Pezizomycotina</taxon>
        <taxon>Dothideomycetes</taxon>
        <taxon>Pleosporomycetidae</taxon>
        <taxon>Pleosporales</taxon>
        <taxon>Pleosporineae</taxon>
        <taxon>Phaeosphaeriaceae</taxon>
        <taxon>Parastagonospora</taxon>
    </lineage>
</organism>
<gene>
    <name evidence="2" type="ORF">SNOG_03734</name>
</gene>
<evidence type="ECO:0000313" key="3">
    <source>
        <dbReference type="Proteomes" id="UP000001055"/>
    </source>
</evidence>
<dbReference type="Proteomes" id="UP000001055">
    <property type="component" value="Unassembled WGS sequence"/>
</dbReference>
<evidence type="ECO:0000313" key="2">
    <source>
        <dbReference type="EMBL" id="EAT88939.1"/>
    </source>
</evidence>
<dbReference type="RefSeq" id="XP_001794284.1">
    <property type="nucleotide sequence ID" value="XM_001794232.1"/>
</dbReference>
<dbReference type="KEGG" id="pno:SNOG_03734"/>
<accession>Q0UWY0</accession>
<dbReference type="GeneID" id="5971147"/>
<feature type="region of interest" description="Disordered" evidence="1">
    <location>
        <begin position="1"/>
        <end position="24"/>
    </location>
</feature>
<dbReference type="EMBL" id="CH445329">
    <property type="protein sequence ID" value="EAT88939.1"/>
    <property type="molecule type" value="Genomic_DNA"/>
</dbReference>